<proteinExistence type="predicted"/>
<dbReference type="Proteomes" id="UP000470876">
    <property type="component" value="Unassembled WGS sequence"/>
</dbReference>
<dbReference type="Pfam" id="PF07859">
    <property type="entry name" value="Abhydrolase_3"/>
    <property type="match status" value="1"/>
</dbReference>
<dbReference type="InterPro" id="IPR013094">
    <property type="entry name" value="AB_hydrolase_3"/>
</dbReference>
<dbReference type="EMBL" id="JAAGUX010000214">
    <property type="protein sequence ID" value="NEW59644.1"/>
    <property type="molecule type" value="Genomic_DNA"/>
</dbReference>
<organism evidence="2 3">
    <name type="scientific">Nocardia cyriacigeorgica</name>
    <dbReference type="NCBI Taxonomy" id="135487"/>
    <lineage>
        <taxon>Bacteria</taxon>
        <taxon>Bacillati</taxon>
        <taxon>Actinomycetota</taxon>
        <taxon>Actinomycetes</taxon>
        <taxon>Mycobacteriales</taxon>
        <taxon>Nocardiaceae</taxon>
        <taxon>Nocardia</taxon>
    </lineage>
</organism>
<accession>A0ABX0CT30</accession>
<gene>
    <name evidence="2" type="ORF">GV794_29090</name>
</gene>
<dbReference type="SUPFAM" id="SSF53474">
    <property type="entry name" value="alpha/beta-Hydrolases"/>
    <property type="match status" value="1"/>
</dbReference>
<feature type="non-terminal residue" evidence="2">
    <location>
        <position position="73"/>
    </location>
</feature>
<evidence type="ECO:0000313" key="2">
    <source>
        <dbReference type="EMBL" id="NEW59644.1"/>
    </source>
</evidence>
<name>A0ABX0CT30_9NOCA</name>
<reference evidence="2 3" key="1">
    <citation type="submission" date="2020-01" db="EMBL/GenBank/DDBJ databases">
        <title>Genetics and antimicrobial susceptibilities of Nocardia species isolated from the soil; a comparison with species isolated from humans.</title>
        <authorList>
            <person name="Carrasco G."/>
            <person name="Monzon S."/>
            <person name="Sansegundo M."/>
            <person name="Garcia E."/>
            <person name="Garrido N."/>
            <person name="Medina M.J."/>
            <person name="Villalon P."/>
            <person name="Ramirez-Arocha A.C."/>
            <person name="Jimenez P."/>
            <person name="Cuesta I."/>
            <person name="Valdezate S."/>
        </authorList>
    </citation>
    <scope>NUCLEOTIDE SEQUENCE [LARGE SCALE GENOMIC DNA]</scope>
    <source>
        <strain evidence="2 3">CNM20110649</strain>
    </source>
</reference>
<evidence type="ECO:0000259" key="1">
    <source>
        <dbReference type="Pfam" id="PF07859"/>
    </source>
</evidence>
<keyword evidence="3" id="KW-1185">Reference proteome</keyword>
<comment type="caution">
    <text evidence="2">The sequence shown here is derived from an EMBL/GenBank/DDBJ whole genome shotgun (WGS) entry which is preliminary data.</text>
</comment>
<sequence length="73" mass="8049">MCRPLPWCPEKLLAGELLARAYAPSPAPPFQRECVAFIHGGGFVLGSVRGYHEYASRISVATKSTVALIDYRR</sequence>
<dbReference type="Gene3D" id="3.40.50.1820">
    <property type="entry name" value="alpha/beta hydrolase"/>
    <property type="match status" value="1"/>
</dbReference>
<keyword evidence="2" id="KW-0378">Hydrolase</keyword>
<evidence type="ECO:0000313" key="3">
    <source>
        <dbReference type="Proteomes" id="UP000470876"/>
    </source>
</evidence>
<protein>
    <submittedName>
        <fullName evidence="2">Alpha/beta hydrolase fold domain-containing protein</fullName>
    </submittedName>
</protein>
<dbReference type="RefSeq" id="WP_163956650.1">
    <property type="nucleotide sequence ID" value="NZ_JAAGUX010000214.1"/>
</dbReference>
<dbReference type="InterPro" id="IPR029058">
    <property type="entry name" value="AB_hydrolase_fold"/>
</dbReference>
<feature type="domain" description="Alpha/beta hydrolase fold-3" evidence="1">
    <location>
        <begin position="36"/>
        <end position="73"/>
    </location>
</feature>
<dbReference type="GO" id="GO:0016787">
    <property type="term" value="F:hydrolase activity"/>
    <property type="evidence" value="ECO:0007669"/>
    <property type="project" value="UniProtKB-KW"/>
</dbReference>